<dbReference type="InterPro" id="IPR001387">
    <property type="entry name" value="Cro/C1-type_HTH"/>
</dbReference>
<dbReference type="RefSeq" id="WP_344692277.1">
    <property type="nucleotide sequence ID" value="NZ_BAABBF010000002.1"/>
</dbReference>
<dbReference type="CDD" id="cd00093">
    <property type="entry name" value="HTH_XRE"/>
    <property type="match status" value="1"/>
</dbReference>
<dbReference type="Proteomes" id="UP001500523">
    <property type="component" value="Unassembled WGS sequence"/>
</dbReference>
<reference evidence="5" key="1">
    <citation type="journal article" date="2019" name="Int. J. Syst. Evol. Microbiol.">
        <title>The Global Catalogue of Microorganisms (GCM) 10K type strain sequencing project: providing services to taxonomists for standard genome sequencing and annotation.</title>
        <authorList>
            <consortium name="The Broad Institute Genomics Platform"/>
            <consortium name="The Broad Institute Genome Sequencing Center for Infectious Disease"/>
            <person name="Wu L."/>
            <person name="Ma J."/>
        </authorList>
    </citation>
    <scope>NUCLEOTIDE SEQUENCE [LARGE SCALE GENOMIC DNA]</scope>
    <source>
        <strain evidence="5">JCM 17498</strain>
    </source>
</reference>
<dbReference type="Pfam" id="PF13464">
    <property type="entry name" value="RodZ_C"/>
    <property type="match status" value="1"/>
</dbReference>
<evidence type="ECO:0000259" key="3">
    <source>
        <dbReference type="Pfam" id="PF13464"/>
    </source>
</evidence>
<proteinExistence type="predicted"/>
<keyword evidence="2" id="KW-0472">Membrane</keyword>
<keyword evidence="2" id="KW-1133">Transmembrane helix</keyword>
<dbReference type="InterPro" id="IPR025194">
    <property type="entry name" value="RodZ-like_C"/>
</dbReference>
<comment type="caution">
    <text evidence="4">The sequence shown here is derived from an EMBL/GenBank/DDBJ whole genome shotgun (WGS) entry which is preliminary data.</text>
</comment>
<evidence type="ECO:0000256" key="2">
    <source>
        <dbReference type="SAM" id="Phobius"/>
    </source>
</evidence>
<feature type="domain" description="Cytoskeleton protein RodZ-like C-terminal" evidence="3">
    <location>
        <begin position="178"/>
        <end position="238"/>
    </location>
</feature>
<feature type="compositionally biased region" description="Low complexity" evidence="1">
    <location>
        <begin position="252"/>
        <end position="279"/>
    </location>
</feature>
<dbReference type="Gene3D" id="1.10.260.40">
    <property type="entry name" value="lambda repressor-like DNA-binding domains"/>
    <property type="match status" value="1"/>
</dbReference>
<sequence length="291" mass="30174">MNDVEPGDTPATERVGDRLRRAREAQNLSLAEIGQRTRIPLRHLEAIEATDFAALPSPTYAVGFARAHARAVGIDDVEVAQEVRRALATLPRAPQYAPYETADPDRVPGRGLAAAGIGLALAILILAGLWYATDLFRPGPGSSEGTMVATPVAVPTAPLPAPVVTPAVQQVRLAAGDNEVWLRVYDAADKTLYLGTMKPGEGFDVPPDADGPRINVGRPDQLRITLNGTALPPLGDGSRPIKDVKVDAASLAARTGGPATPVAATTPAPGNPAGAGTPGNPAPSQPLTDDR</sequence>
<evidence type="ECO:0000313" key="4">
    <source>
        <dbReference type="EMBL" id="GAA3702133.1"/>
    </source>
</evidence>
<protein>
    <recommendedName>
        <fullName evidence="3">Cytoskeleton protein RodZ-like C-terminal domain-containing protein</fullName>
    </recommendedName>
</protein>
<accession>A0ABP7D7Y7</accession>
<feature type="region of interest" description="Disordered" evidence="1">
    <location>
        <begin position="252"/>
        <end position="291"/>
    </location>
</feature>
<dbReference type="PANTHER" id="PTHR34475">
    <property type="match status" value="1"/>
</dbReference>
<keyword evidence="2" id="KW-0812">Transmembrane</keyword>
<evidence type="ECO:0000313" key="5">
    <source>
        <dbReference type="Proteomes" id="UP001500523"/>
    </source>
</evidence>
<dbReference type="PANTHER" id="PTHR34475:SF1">
    <property type="entry name" value="CYTOSKELETON PROTEIN RODZ"/>
    <property type="match status" value="1"/>
</dbReference>
<evidence type="ECO:0000256" key="1">
    <source>
        <dbReference type="SAM" id="MobiDB-lite"/>
    </source>
</evidence>
<dbReference type="EMBL" id="BAABBF010000002">
    <property type="protein sequence ID" value="GAA3702133.1"/>
    <property type="molecule type" value="Genomic_DNA"/>
</dbReference>
<organism evidence="4 5">
    <name type="scientific">Sphingomonas cynarae</name>
    <dbReference type="NCBI Taxonomy" id="930197"/>
    <lineage>
        <taxon>Bacteria</taxon>
        <taxon>Pseudomonadati</taxon>
        <taxon>Pseudomonadota</taxon>
        <taxon>Alphaproteobacteria</taxon>
        <taxon>Sphingomonadales</taxon>
        <taxon>Sphingomonadaceae</taxon>
        <taxon>Sphingomonas</taxon>
    </lineage>
</organism>
<dbReference type="SUPFAM" id="SSF47413">
    <property type="entry name" value="lambda repressor-like DNA-binding domains"/>
    <property type="match status" value="1"/>
</dbReference>
<dbReference type="InterPro" id="IPR050400">
    <property type="entry name" value="Bact_Cytoskel_RodZ"/>
</dbReference>
<feature type="transmembrane region" description="Helical" evidence="2">
    <location>
        <begin position="112"/>
        <end position="132"/>
    </location>
</feature>
<name>A0ABP7D7Y7_9SPHN</name>
<dbReference type="InterPro" id="IPR010982">
    <property type="entry name" value="Lambda_DNA-bd_dom_sf"/>
</dbReference>
<dbReference type="Pfam" id="PF13413">
    <property type="entry name" value="HTH_25"/>
    <property type="match status" value="1"/>
</dbReference>
<keyword evidence="5" id="KW-1185">Reference proteome</keyword>
<gene>
    <name evidence="4" type="ORF">GCM10022268_09910</name>
</gene>